<keyword evidence="2" id="KW-1185">Reference proteome</keyword>
<dbReference type="EMBL" id="CM016560">
    <property type="protein sequence ID" value="TKV96587.1"/>
    <property type="molecule type" value="Genomic_DNA"/>
</dbReference>
<organism evidence="1 2">
    <name type="scientific">Setaria viridis</name>
    <name type="common">Green bristlegrass</name>
    <name type="synonym">Setaria italica subsp. viridis</name>
    <dbReference type="NCBI Taxonomy" id="4556"/>
    <lineage>
        <taxon>Eukaryota</taxon>
        <taxon>Viridiplantae</taxon>
        <taxon>Streptophyta</taxon>
        <taxon>Embryophyta</taxon>
        <taxon>Tracheophyta</taxon>
        <taxon>Spermatophyta</taxon>
        <taxon>Magnoliopsida</taxon>
        <taxon>Liliopsida</taxon>
        <taxon>Poales</taxon>
        <taxon>Poaceae</taxon>
        <taxon>PACMAD clade</taxon>
        <taxon>Panicoideae</taxon>
        <taxon>Panicodae</taxon>
        <taxon>Paniceae</taxon>
        <taxon>Cenchrinae</taxon>
        <taxon>Setaria</taxon>
    </lineage>
</organism>
<proteinExistence type="predicted"/>
<sequence>MVSSLHLLAATTSDIGHGCASTTTSLSYLQPCSNVKMMHMKSHILQVNPWNVDPEPCTMCMKRFSETMCINGCLTVRWR</sequence>
<accession>A0A4U6T4H1</accession>
<dbReference type="Proteomes" id="UP000298652">
    <property type="component" value="Chromosome 9"/>
</dbReference>
<protein>
    <submittedName>
        <fullName evidence="1">Uncharacterized protein</fullName>
    </submittedName>
</protein>
<reference evidence="1" key="1">
    <citation type="submission" date="2019-03" db="EMBL/GenBank/DDBJ databases">
        <title>WGS assembly of Setaria viridis.</title>
        <authorList>
            <person name="Huang P."/>
            <person name="Jenkins J."/>
            <person name="Grimwood J."/>
            <person name="Barry K."/>
            <person name="Healey A."/>
            <person name="Mamidi S."/>
            <person name="Sreedasyam A."/>
            <person name="Shu S."/>
            <person name="Feldman M."/>
            <person name="Wu J."/>
            <person name="Yu Y."/>
            <person name="Chen C."/>
            <person name="Johnson J."/>
            <person name="Rokhsar D."/>
            <person name="Baxter I."/>
            <person name="Schmutz J."/>
            <person name="Brutnell T."/>
            <person name="Kellogg E."/>
        </authorList>
    </citation>
    <scope>NUCLEOTIDE SEQUENCE [LARGE SCALE GENOMIC DNA]</scope>
</reference>
<dbReference type="AlphaFoldDB" id="A0A4U6T4H1"/>
<name>A0A4U6T4H1_SETVI</name>
<evidence type="ECO:0000313" key="1">
    <source>
        <dbReference type="EMBL" id="TKV96587.1"/>
    </source>
</evidence>
<evidence type="ECO:0000313" key="2">
    <source>
        <dbReference type="Proteomes" id="UP000298652"/>
    </source>
</evidence>
<dbReference type="Gramene" id="TKV96587">
    <property type="protein sequence ID" value="TKV96587"/>
    <property type="gene ID" value="SEVIR_9G437801v2"/>
</dbReference>
<gene>
    <name evidence="1" type="ORF">SEVIR_9G437801v2</name>
</gene>
<dbReference type="OMA" id="MCINGCL"/>